<sequence length="56" mass="6487">MKSIAKKMIGWCSCGEKHLPGKRCCRCYSCYSPSEWDICVDPLDLPKLFMLCYFNS</sequence>
<reference evidence="1" key="2">
    <citation type="journal article" date="2015" name="Fish Shellfish Immunol.">
        <title>Early steps in the European eel (Anguilla anguilla)-Vibrio vulnificus interaction in the gills: Role of the RtxA13 toxin.</title>
        <authorList>
            <person name="Callol A."/>
            <person name="Pajuelo D."/>
            <person name="Ebbesson L."/>
            <person name="Teles M."/>
            <person name="MacKenzie S."/>
            <person name="Amaro C."/>
        </authorList>
    </citation>
    <scope>NUCLEOTIDE SEQUENCE</scope>
</reference>
<dbReference type="AlphaFoldDB" id="A0A0E9QA52"/>
<accession>A0A0E9QA52</accession>
<organism evidence="1">
    <name type="scientific">Anguilla anguilla</name>
    <name type="common">European freshwater eel</name>
    <name type="synonym">Muraena anguilla</name>
    <dbReference type="NCBI Taxonomy" id="7936"/>
    <lineage>
        <taxon>Eukaryota</taxon>
        <taxon>Metazoa</taxon>
        <taxon>Chordata</taxon>
        <taxon>Craniata</taxon>
        <taxon>Vertebrata</taxon>
        <taxon>Euteleostomi</taxon>
        <taxon>Actinopterygii</taxon>
        <taxon>Neopterygii</taxon>
        <taxon>Teleostei</taxon>
        <taxon>Anguilliformes</taxon>
        <taxon>Anguillidae</taxon>
        <taxon>Anguilla</taxon>
    </lineage>
</organism>
<name>A0A0E9QA52_ANGAN</name>
<proteinExistence type="predicted"/>
<reference evidence="1" key="1">
    <citation type="submission" date="2014-11" db="EMBL/GenBank/DDBJ databases">
        <authorList>
            <person name="Amaro Gonzalez C."/>
        </authorList>
    </citation>
    <scope>NUCLEOTIDE SEQUENCE</scope>
</reference>
<dbReference type="EMBL" id="GBXM01095185">
    <property type="protein sequence ID" value="JAH13392.1"/>
    <property type="molecule type" value="Transcribed_RNA"/>
</dbReference>
<protein>
    <submittedName>
        <fullName evidence="1">Uncharacterized protein</fullName>
    </submittedName>
</protein>
<evidence type="ECO:0000313" key="1">
    <source>
        <dbReference type="EMBL" id="JAH13392.1"/>
    </source>
</evidence>